<dbReference type="Pfam" id="PF02798">
    <property type="entry name" value="GST_N"/>
    <property type="match status" value="1"/>
</dbReference>
<dbReference type="SFLD" id="SFLDG00358">
    <property type="entry name" value="Main_(cytGST)"/>
    <property type="match status" value="1"/>
</dbReference>
<dbReference type="SUPFAM" id="SSF47616">
    <property type="entry name" value="GST C-terminal domain-like"/>
    <property type="match status" value="1"/>
</dbReference>
<dbReference type="Proteomes" id="UP001569428">
    <property type="component" value="Unassembled WGS sequence"/>
</dbReference>
<accession>A0ABV4P4D2</accession>
<protein>
    <submittedName>
        <fullName evidence="2">Glutathione S-transferase N-terminal domain-containing protein</fullName>
    </submittedName>
</protein>
<dbReference type="Gene3D" id="3.40.30.10">
    <property type="entry name" value="Glutaredoxin"/>
    <property type="match status" value="1"/>
</dbReference>
<gene>
    <name evidence="2" type="ORF">ACCI49_17885</name>
</gene>
<reference evidence="2 3" key="1">
    <citation type="submission" date="2024-08" db="EMBL/GenBank/DDBJ databases">
        <authorList>
            <person name="Ishaq N."/>
        </authorList>
    </citation>
    <scope>NUCLEOTIDE SEQUENCE [LARGE SCALE GENOMIC DNA]</scope>
    <source>
        <strain evidence="2 3">DSM 18651</strain>
    </source>
</reference>
<dbReference type="RefSeq" id="WP_371840509.1">
    <property type="nucleotide sequence ID" value="NZ_JBGMEK010000054.1"/>
</dbReference>
<sequence>MKLYAMPGTCALAPNIASIWARVPVELVNLERGEHQANTYLLLNPKGQVPALQLDDGQVLTEATAILLYIASLSENPELSPHEPIQWARQAEALSYMSSEVHSDFGPHFVPERFASSPEARKDIQRHAYEKLEMHFRRLDKSLEEAGGKGYLGKRTVVDSYLFVLCRWIDSTPLELNSFSYLAEFRSRLEQESDVINALKRQKMLT</sequence>
<dbReference type="CDD" id="cd03057">
    <property type="entry name" value="GST_N_Beta"/>
    <property type="match status" value="1"/>
</dbReference>
<dbReference type="InterPro" id="IPR004045">
    <property type="entry name" value="Glutathione_S-Trfase_N"/>
</dbReference>
<evidence type="ECO:0000259" key="1">
    <source>
        <dbReference type="PROSITE" id="PS50404"/>
    </source>
</evidence>
<dbReference type="SFLD" id="SFLDS00019">
    <property type="entry name" value="Glutathione_Transferase_(cytos"/>
    <property type="match status" value="1"/>
</dbReference>
<dbReference type="InterPro" id="IPR036249">
    <property type="entry name" value="Thioredoxin-like_sf"/>
</dbReference>
<dbReference type="EMBL" id="JBGMEK010000054">
    <property type="protein sequence ID" value="MFA0812788.1"/>
    <property type="molecule type" value="Genomic_DNA"/>
</dbReference>
<evidence type="ECO:0000313" key="2">
    <source>
        <dbReference type="EMBL" id="MFA0812788.1"/>
    </source>
</evidence>
<organism evidence="2 3">
    <name type="scientific">Microbulbifer epialgicus</name>
    <dbReference type="NCBI Taxonomy" id="393907"/>
    <lineage>
        <taxon>Bacteria</taxon>
        <taxon>Pseudomonadati</taxon>
        <taxon>Pseudomonadota</taxon>
        <taxon>Gammaproteobacteria</taxon>
        <taxon>Cellvibrionales</taxon>
        <taxon>Microbulbiferaceae</taxon>
        <taxon>Microbulbifer</taxon>
    </lineage>
</organism>
<evidence type="ECO:0000313" key="3">
    <source>
        <dbReference type="Proteomes" id="UP001569428"/>
    </source>
</evidence>
<comment type="caution">
    <text evidence="2">The sequence shown here is derived from an EMBL/GenBank/DDBJ whole genome shotgun (WGS) entry which is preliminary data.</text>
</comment>
<feature type="domain" description="GST N-terminal" evidence="1">
    <location>
        <begin position="1"/>
        <end position="78"/>
    </location>
</feature>
<dbReference type="SUPFAM" id="SSF52833">
    <property type="entry name" value="Thioredoxin-like"/>
    <property type="match status" value="1"/>
</dbReference>
<name>A0ABV4P4D2_9GAMM</name>
<dbReference type="PANTHER" id="PTHR44051">
    <property type="entry name" value="GLUTATHIONE S-TRANSFERASE-RELATED"/>
    <property type="match status" value="1"/>
</dbReference>
<dbReference type="InterPro" id="IPR040079">
    <property type="entry name" value="Glutathione_S-Trfase"/>
</dbReference>
<proteinExistence type="predicted"/>
<dbReference type="CDD" id="cd03188">
    <property type="entry name" value="GST_C_Beta"/>
    <property type="match status" value="1"/>
</dbReference>
<keyword evidence="3" id="KW-1185">Reference proteome</keyword>
<dbReference type="Gene3D" id="1.20.1050.10">
    <property type="match status" value="1"/>
</dbReference>
<dbReference type="PROSITE" id="PS50404">
    <property type="entry name" value="GST_NTER"/>
    <property type="match status" value="1"/>
</dbReference>
<dbReference type="InterPro" id="IPR036282">
    <property type="entry name" value="Glutathione-S-Trfase_C_sf"/>
</dbReference>
<dbReference type="PANTHER" id="PTHR44051:SF8">
    <property type="entry name" value="GLUTATHIONE S-TRANSFERASE GSTA"/>
    <property type="match status" value="1"/>
</dbReference>